<keyword evidence="7" id="KW-0413">Isomerase</keyword>
<dbReference type="PANTHER" id="PTHR21047:SF2">
    <property type="entry name" value="THYMIDINE DIPHOSPHO-4-KETO-RHAMNOSE 3,5-EPIMERASE"/>
    <property type="match status" value="1"/>
</dbReference>
<dbReference type="Proteomes" id="UP000005551">
    <property type="component" value="Unassembled WGS sequence"/>
</dbReference>
<dbReference type="InterPro" id="IPR000888">
    <property type="entry name" value="RmlC-like"/>
</dbReference>
<evidence type="ECO:0000256" key="2">
    <source>
        <dbReference type="ARBA" id="ARBA00001997"/>
    </source>
</evidence>
<dbReference type="Gene3D" id="2.60.120.10">
    <property type="entry name" value="Jelly Rolls"/>
    <property type="match status" value="1"/>
</dbReference>
<dbReference type="SUPFAM" id="SSF51182">
    <property type="entry name" value="RmlC-like cupins"/>
    <property type="match status" value="1"/>
</dbReference>
<dbReference type="Pfam" id="PF00908">
    <property type="entry name" value="dTDP_sugar_isom"/>
    <property type="match status" value="1"/>
</dbReference>
<dbReference type="InterPro" id="IPR011051">
    <property type="entry name" value="RmlC_Cupin_sf"/>
</dbReference>
<organism evidence="8 9">
    <name type="scientific">Nitritalea halalkaliphila LW7</name>
    <dbReference type="NCBI Taxonomy" id="1189621"/>
    <lineage>
        <taxon>Bacteria</taxon>
        <taxon>Pseudomonadati</taxon>
        <taxon>Bacteroidota</taxon>
        <taxon>Cytophagia</taxon>
        <taxon>Cytophagales</taxon>
        <taxon>Cyclobacteriaceae</taxon>
        <taxon>Nitritalea</taxon>
    </lineage>
</organism>
<dbReference type="STRING" id="1189621.A3SI_07754"/>
<comment type="pathway">
    <text evidence="7">Carbohydrate biosynthesis; dTDP-L-rhamnose biosynthesis.</text>
</comment>
<evidence type="ECO:0000256" key="7">
    <source>
        <dbReference type="RuleBase" id="RU364069"/>
    </source>
</evidence>
<dbReference type="CDD" id="cd00438">
    <property type="entry name" value="cupin_RmlC"/>
    <property type="match status" value="1"/>
</dbReference>
<evidence type="ECO:0000313" key="8">
    <source>
        <dbReference type="EMBL" id="EIM77168.1"/>
    </source>
</evidence>
<accession>I5C5R6</accession>
<dbReference type="GO" id="GO:0005829">
    <property type="term" value="C:cytosol"/>
    <property type="evidence" value="ECO:0007669"/>
    <property type="project" value="TreeGrafter"/>
</dbReference>
<dbReference type="AlphaFoldDB" id="I5C5R6"/>
<evidence type="ECO:0000256" key="4">
    <source>
        <dbReference type="ARBA" id="ARBA00019595"/>
    </source>
</evidence>
<dbReference type="InterPro" id="IPR014710">
    <property type="entry name" value="RmlC-like_jellyroll"/>
</dbReference>
<name>I5C5R6_9BACT</name>
<evidence type="ECO:0000256" key="5">
    <source>
        <dbReference type="PIRSR" id="PIRSR600888-1"/>
    </source>
</evidence>
<dbReference type="GO" id="GO:0019305">
    <property type="term" value="P:dTDP-rhamnose biosynthetic process"/>
    <property type="evidence" value="ECO:0007669"/>
    <property type="project" value="UniProtKB-UniRule"/>
</dbReference>
<dbReference type="PANTHER" id="PTHR21047">
    <property type="entry name" value="DTDP-6-DEOXY-D-GLUCOSE-3,5 EPIMERASE"/>
    <property type="match status" value="1"/>
</dbReference>
<dbReference type="EMBL" id="AJYA01000016">
    <property type="protein sequence ID" value="EIM77168.1"/>
    <property type="molecule type" value="Genomic_DNA"/>
</dbReference>
<protein>
    <recommendedName>
        <fullName evidence="4 7">dTDP-4-dehydrorhamnose 3,5-epimerase</fullName>
        <ecNumber evidence="3 7">5.1.3.13</ecNumber>
    </recommendedName>
    <alternativeName>
        <fullName evidence="7">Thymidine diphospho-4-keto-rhamnose 3,5-epimerase</fullName>
    </alternativeName>
</protein>
<dbReference type="PATRIC" id="fig|1189621.3.peg.1619"/>
<proteinExistence type="inferred from homology"/>
<keyword evidence="9" id="KW-1185">Reference proteome</keyword>
<evidence type="ECO:0000313" key="9">
    <source>
        <dbReference type="Proteomes" id="UP000005551"/>
    </source>
</evidence>
<comment type="caution">
    <text evidence="8">The sequence shown here is derived from an EMBL/GenBank/DDBJ whole genome shotgun (WGS) entry which is preliminary data.</text>
</comment>
<comment type="function">
    <text evidence="2 7">Catalyzes the epimerization of the C3' and C5'positions of dTDP-6-deoxy-D-xylo-4-hexulose, forming dTDP-6-deoxy-L-lyxo-4-hexulose.</text>
</comment>
<gene>
    <name evidence="8" type="ORF">A3SI_07754</name>
</gene>
<reference evidence="8 9" key="1">
    <citation type="submission" date="2012-05" db="EMBL/GenBank/DDBJ databases">
        <title>Genome sequence of Nitritalea halalkaliphila LW7.</title>
        <authorList>
            <person name="Jangir P.K."/>
            <person name="Singh A."/>
            <person name="Shivaji S."/>
            <person name="Sharma R."/>
        </authorList>
    </citation>
    <scope>NUCLEOTIDE SEQUENCE [LARGE SCALE GENOMIC DNA]</scope>
    <source>
        <strain evidence="8 9">LW7</strain>
    </source>
</reference>
<dbReference type="OrthoDB" id="9800680at2"/>
<feature type="site" description="Participates in a stacking interaction with the thymidine ring of dTDP-4-oxo-6-deoxyglucose" evidence="6">
    <location>
        <position position="136"/>
    </location>
</feature>
<dbReference type="UniPathway" id="UPA00124"/>
<evidence type="ECO:0000256" key="1">
    <source>
        <dbReference type="ARBA" id="ARBA00001298"/>
    </source>
</evidence>
<dbReference type="EC" id="5.1.3.13" evidence="3 7"/>
<feature type="active site" description="Proton donor" evidence="5">
    <location>
        <position position="130"/>
    </location>
</feature>
<comment type="similarity">
    <text evidence="7">Belongs to the dTDP-4-dehydrorhamnose 3,5-epimerase family.</text>
</comment>
<evidence type="ECO:0000256" key="6">
    <source>
        <dbReference type="PIRSR" id="PIRSR600888-3"/>
    </source>
</evidence>
<feature type="active site" description="Proton acceptor" evidence="5">
    <location>
        <position position="61"/>
    </location>
</feature>
<dbReference type="GO" id="GO:0008830">
    <property type="term" value="F:dTDP-4-dehydrorhamnose 3,5-epimerase activity"/>
    <property type="evidence" value="ECO:0007669"/>
    <property type="project" value="UniProtKB-UniRule"/>
</dbReference>
<dbReference type="RefSeq" id="WP_009054447.1">
    <property type="nucleotide sequence ID" value="NZ_AJYA01000016.1"/>
</dbReference>
<evidence type="ECO:0000256" key="3">
    <source>
        <dbReference type="ARBA" id="ARBA00012098"/>
    </source>
</evidence>
<dbReference type="GO" id="GO:0000271">
    <property type="term" value="P:polysaccharide biosynthetic process"/>
    <property type="evidence" value="ECO:0007669"/>
    <property type="project" value="TreeGrafter"/>
</dbReference>
<dbReference type="NCBIfam" id="TIGR01221">
    <property type="entry name" value="rmlC"/>
    <property type="match status" value="1"/>
</dbReference>
<sequence>MEIKKTPLEGVLELYPRVFEDARGYFFESFRKEHLLHHGITVDWVQENESFSQKGTLRGLHFQHHPYAQAKLVRVVTGKVLDVIVDLRKHSATYGQHHAVVLDAAMHNLMFIPAGFAHGFSVLEDAIFMYKCSNYYTPKAEGGILWNDPELGIDWQVENPILSERDRLWPDLHTFTAKSEGGLYV</sequence>
<comment type="subunit">
    <text evidence="7">Homodimer.</text>
</comment>
<comment type="catalytic activity">
    <reaction evidence="1 7">
        <text>dTDP-4-dehydro-6-deoxy-alpha-D-glucose = dTDP-4-dehydro-beta-L-rhamnose</text>
        <dbReference type="Rhea" id="RHEA:16969"/>
        <dbReference type="ChEBI" id="CHEBI:57649"/>
        <dbReference type="ChEBI" id="CHEBI:62830"/>
        <dbReference type="EC" id="5.1.3.13"/>
    </reaction>
</comment>